<comment type="caution">
    <text evidence="2">The sequence shown here is derived from an EMBL/GenBank/DDBJ whole genome shotgun (WGS) entry which is preliminary data.</text>
</comment>
<feature type="signal peptide" evidence="1">
    <location>
        <begin position="1"/>
        <end position="18"/>
    </location>
</feature>
<reference evidence="2 3" key="1">
    <citation type="submission" date="2023-03" db="EMBL/GenBank/DDBJ databases">
        <title>Strain YYF002 represents a novel species in the genus Winogradskyella isolated from seawater.</title>
        <authorList>
            <person name="Fu Z.-Y."/>
        </authorList>
    </citation>
    <scope>NUCLEOTIDE SEQUENCE [LARGE SCALE GENOMIC DNA]</scope>
    <source>
        <strain evidence="2 3">YYF002</strain>
    </source>
</reference>
<protein>
    <submittedName>
        <fullName evidence="2">Uncharacterized protein</fullName>
    </submittedName>
</protein>
<name>A0ABT6G5J3_9FLAO</name>
<dbReference type="RefSeq" id="WP_278006723.1">
    <property type="nucleotide sequence ID" value="NZ_JARSBN010000011.1"/>
</dbReference>
<evidence type="ECO:0000256" key="1">
    <source>
        <dbReference type="SAM" id="SignalP"/>
    </source>
</evidence>
<keyword evidence="1" id="KW-0732">Signal</keyword>
<feature type="chain" id="PRO_5046626631" evidence="1">
    <location>
        <begin position="19"/>
        <end position="161"/>
    </location>
</feature>
<sequence length="161" mass="19374">MKFLPITIFLFLSFCSFAQIDTLKILHKNIWTPKKHIYTNWLERDTINLKSLKYYQKIKDSLFKKEDLSNEDLSTLLEFVRFEDEKIQFDSINNLRHTLYITCPVGATMYNLKSLKYKNGLVDLNYSVRNWGKNEKTKHFSFNYKIIIWNDDEILLCKIKK</sequence>
<evidence type="ECO:0000313" key="2">
    <source>
        <dbReference type="EMBL" id="MDG4717304.1"/>
    </source>
</evidence>
<keyword evidence="3" id="KW-1185">Reference proteome</keyword>
<proteinExistence type="predicted"/>
<gene>
    <name evidence="2" type="ORF">P7122_15555</name>
</gene>
<organism evidence="2 3">
    <name type="scientific">Winogradskyella marincola</name>
    <dbReference type="NCBI Taxonomy" id="3037795"/>
    <lineage>
        <taxon>Bacteria</taxon>
        <taxon>Pseudomonadati</taxon>
        <taxon>Bacteroidota</taxon>
        <taxon>Flavobacteriia</taxon>
        <taxon>Flavobacteriales</taxon>
        <taxon>Flavobacteriaceae</taxon>
        <taxon>Winogradskyella</taxon>
    </lineage>
</organism>
<evidence type="ECO:0000313" key="3">
    <source>
        <dbReference type="Proteomes" id="UP001529085"/>
    </source>
</evidence>
<dbReference type="Proteomes" id="UP001529085">
    <property type="component" value="Unassembled WGS sequence"/>
</dbReference>
<accession>A0ABT6G5J3</accession>
<dbReference type="EMBL" id="JARSBN010000011">
    <property type="protein sequence ID" value="MDG4717304.1"/>
    <property type="molecule type" value="Genomic_DNA"/>
</dbReference>